<dbReference type="SUPFAM" id="SSF57850">
    <property type="entry name" value="RING/U-box"/>
    <property type="match status" value="1"/>
</dbReference>
<proteinExistence type="predicted"/>
<evidence type="ECO:0000256" key="4">
    <source>
        <dbReference type="SAM" id="MobiDB-lite"/>
    </source>
</evidence>
<evidence type="ECO:0000256" key="2">
    <source>
        <dbReference type="PROSITE-ProRule" id="PRU00175"/>
    </source>
</evidence>
<keyword evidence="3" id="KW-0175">Coiled coil</keyword>
<dbReference type="Gene3D" id="1.25.40.20">
    <property type="entry name" value="Ankyrin repeat-containing domain"/>
    <property type="match status" value="1"/>
</dbReference>
<dbReference type="SUPFAM" id="SSF48403">
    <property type="entry name" value="Ankyrin repeat"/>
    <property type="match status" value="1"/>
</dbReference>
<organism evidence="6 7">
    <name type="scientific">Giardia muris</name>
    <dbReference type="NCBI Taxonomy" id="5742"/>
    <lineage>
        <taxon>Eukaryota</taxon>
        <taxon>Metamonada</taxon>
        <taxon>Diplomonadida</taxon>
        <taxon>Hexamitidae</taxon>
        <taxon>Giardiinae</taxon>
        <taxon>Giardia</taxon>
    </lineage>
</organism>
<dbReference type="Pfam" id="PF13920">
    <property type="entry name" value="zf-C3HC4_3"/>
    <property type="match status" value="1"/>
</dbReference>
<feature type="region of interest" description="Disordered" evidence="4">
    <location>
        <begin position="364"/>
        <end position="391"/>
    </location>
</feature>
<dbReference type="Gene3D" id="3.30.40.10">
    <property type="entry name" value="Zinc/RING finger domain, C3HC4 (zinc finger)"/>
    <property type="match status" value="1"/>
</dbReference>
<dbReference type="PROSITE" id="PS50297">
    <property type="entry name" value="ANK_REP_REGION"/>
    <property type="match status" value="1"/>
</dbReference>
<evidence type="ECO:0000259" key="5">
    <source>
        <dbReference type="PROSITE" id="PS50089"/>
    </source>
</evidence>
<dbReference type="PANTHER" id="PTHR24184">
    <property type="entry name" value="SI:CH211-189E2.2"/>
    <property type="match status" value="1"/>
</dbReference>
<protein>
    <submittedName>
        <fullName evidence="6">Ankyrin repeat protein 2</fullName>
    </submittedName>
</protein>
<evidence type="ECO:0000256" key="1">
    <source>
        <dbReference type="PROSITE-ProRule" id="PRU00023"/>
    </source>
</evidence>
<dbReference type="Proteomes" id="UP000315496">
    <property type="component" value="Chromosome 1"/>
</dbReference>
<dbReference type="GO" id="GO:0008270">
    <property type="term" value="F:zinc ion binding"/>
    <property type="evidence" value="ECO:0007669"/>
    <property type="project" value="UniProtKB-KW"/>
</dbReference>
<dbReference type="Pfam" id="PF12796">
    <property type="entry name" value="Ank_2"/>
    <property type="match status" value="1"/>
</dbReference>
<comment type="caution">
    <text evidence="6">The sequence shown here is derived from an EMBL/GenBank/DDBJ whole genome shotgun (WGS) entry which is preliminary data.</text>
</comment>
<dbReference type="OrthoDB" id="60433at2759"/>
<feature type="domain" description="RING-type" evidence="5">
    <location>
        <begin position="510"/>
        <end position="547"/>
    </location>
</feature>
<dbReference type="AlphaFoldDB" id="A0A4Z1TD52"/>
<keyword evidence="2" id="KW-0862">Zinc</keyword>
<dbReference type="PROSITE" id="PS50088">
    <property type="entry name" value="ANK_REPEAT"/>
    <property type="match status" value="1"/>
</dbReference>
<keyword evidence="2" id="KW-0479">Metal-binding</keyword>
<feature type="coiled-coil region" evidence="3">
    <location>
        <begin position="193"/>
        <end position="227"/>
    </location>
</feature>
<dbReference type="PROSITE" id="PS50089">
    <property type="entry name" value="ZF_RING_2"/>
    <property type="match status" value="1"/>
</dbReference>
<dbReference type="EMBL" id="VDLU01000001">
    <property type="protein sequence ID" value="TNJ30451.1"/>
    <property type="molecule type" value="Genomic_DNA"/>
</dbReference>
<evidence type="ECO:0000313" key="7">
    <source>
        <dbReference type="Proteomes" id="UP000315496"/>
    </source>
</evidence>
<evidence type="ECO:0000313" key="6">
    <source>
        <dbReference type="EMBL" id="TNJ30451.1"/>
    </source>
</evidence>
<accession>A0A4Z1TD52</accession>
<feature type="repeat" description="ANK" evidence="1">
    <location>
        <begin position="116"/>
        <end position="137"/>
    </location>
</feature>
<keyword evidence="7" id="KW-1185">Reference proteome</keyword>
<feature type="compositionally biased region" description="Basic and acidic residues" evidence="4">
    <location>
        <begin position="438"/>
        <end position="449"/>
    </location>
</feature>
<name>A0A4Z1TD52_GIAMU</name>
<reference evidence="6 7" key="1">
    <citation type="submission" date="2019-05" db="EMBL/GenBank/DDBJ databases">
        <title>The compact genome of Giardia muris reveals important steps in the evolution of intestinal protozoan parasites.</title>
        <authorList>
            <person name="Xu F."/>
            <person name="Jimenez-Gonzalez A."/>
            <person name="Einarsson E."/>
            <person name="Astvaldsson A."/>
            <person name="Peirasmaki D."/>
            <person name="Eckmann L."/>
            <person name="Andersson J.O."/>
            <person name="Svard S.G."/>
            <person name="Jerlstrom-Hultqvist J."/>
        </authorList>
    </citation>
    <scope>NUCLEOTIDE SEQUENCE [LARGE SCALE GENOMIC DNA]</scope>
    <source>
        <strain evidence="6 7">Roberts-Thomson</strain>
    </source>
</reference>
<dbReference type="InterPro" id="IPR036770">
    <property type="entry name" value="Ankyrin_rpt-contain_sf"/>
</dbReference>
<gene>
    <name evidence="6" type="ORF">GMRT_10928</name>
</gene>
<feature type="region of interest" description="Disordered" evidence="4">
    <location>
        <begin position="424"/>
        <end position="498"/>
    </location>
</feature>
<sequence length="558" mass="62155">MTTTNQSSETDSKLLRQAIIEGDVEMTRRRIGDLTAQNCKSLLLEALETHISPIIVLICKGLYHKRIAVELSPLPIPSDYRLLDSTGYTRLMKAASEGKLSNVEANLHELRLQLPDGTTALMLAARHGHVDCLKLLLAEVMIRTTEGISAYDAAVEGASLNAGSKSCQECARILSEYLPNLFSTSPNTLRKRIRELERTVVQRNRELDIAQRKVDILEQQLNDLMATKGSSMTDCETKIQALYAELRKKGTENDSMSMLINKLQADIIDRDDTIQELRNRVIKADKLIASLNPRGLVTASEGKTAISFTFKKPEDKPHITDEMITSQEKDLLQNHDLEQKRRNTPTVEEDIHKLYDGSSEIVLRLSGNSGDSKQPGRRSTSTSNKSPSYSSVAPLEDFSRVMDKSKIAISNILAANKAHENEIGIGDNRGRSVKKNKQKDYQSAEKQEGKLTCADLNVITDDPPTRRPSSTSRQISRWDDHRTSPTEPSGGRPLSSRMCRASKANKPGRCFKCRMNYADGTINPCGHYAICHGCALILKGKHCPDCKALFTGYIQRFQ</sequence>
<dbReference type="VEuPathDB" id="GiardiaDB:GMRT_10928"/>
<feature type="compositionally biased region" description="Low complexity" evidence="4">
    <location>
        <begin position="379"/>
        <end position="391"/>
    </location>
</feature>
<keyword evidence="2" id="KW-0863">Zinc-finger</keyword>
<dbReference type="InterPro" id="IPR002110">
    <property type="entry name" value="Ankyrin_rpt"/>
</dbReference>
<dbReference type="InterPro" id="IPR013083">
    <property type="entry name" value="Znf_RING/FYVE/PHD"/>
</dbReference>
<dbReference type="PANTHER" id="PTHR24184:SF11">
    <property type="entry name" value="ANKYRIN REPEAT AND SOCS BOX CONTAINING 3"/>
    <property type="match status" value="1"/>
</dbReference>
<evidence type="ECO:0000256" key="3">
    <source>
        <dbReference type="SAM" id="Coils"/>
    </source>
</evidence>
<dbReference type="InterPro" id="IPR001841">
    <property type="entry name" value="Znf_RING"/>
</dbReference>
<keyword evidence="1" id="KW-0040">ANK repeat</keyword>